<comment type="similarity">
    <text evidence="6">Belongs to the nlpA lipoprotein family.</text>
</comment>
<evidence type="ECO:0000256" key="5">
    <source>
        <dbReference type="ARBA" id="ARBA00023288"/>
    </source>
</evidence>
<name>A0A239TIL7_9STAP</name>
<accession>A0A239TIL7</accession>
<evidence type="ECO:0000256" key="3">
    <source>
        <dbReference type="ARBA" id="ARBA00023136"/>
    </source>
</evidence>
<evidence type="ECO:0000256" key="7">
    <source>
        <dbReference type="PIRSR" id="PIRSR002854-1"/>
    </source>
</evidence>
<evidence type="ECO:0000256" key="2">
    <source>
        <dbReference type="ARBA" id="ARBA00022729"/>
    </source>
</evidence>
<dbReference type="Gene3D" id="3.40.190.10">
    <property type="entry name" value="Periplasmic binding protein-like II"/>
    <property type="match status" value="2"/>
</dbReference>
<evidence type="ECO:0000256" key="8">
    <source>
        <dbReference type="SAM" id="SignalP"/>
    </source>
</evidence>
<dbReference type="OrthoDB" id="9812878at2"/>
<reference evidence="9 10" key="1">
    <citation type="submission" date="2019-07" db="EMBL/GenBank/DDBJ databases">
        <title>Whole genome shotgun sequence of Staphylococcus piscifermentans NBRC 109625.</title>
        <authorList>
            <person name="Hosoyama A."/>
            <person name="Uohara A."/>
            <person name="Ohji S."/>
            <person name="Ichikawa N."/>
        </authorList>
    </citation>
    <scope>NUCLEOTIDE SEQUENCE [LARGE SCALE GENOMIC DNA]</scope>
    <source>
        <strain evidence="9 10">NBRC 109625</strain>
    </source>
</reference>
<dbReference type="SUPFAM" id="SSF53850">
    <property type="entry name" value="Periplasmic binding protein-like II"/>
    <property type="match status" value="1"/>
</dbReference>
<keyword evidence="5 6" id="KW-0449">Lipoprotein</keyword>
<evidence type="ECO:0000256" key="1">
    <source>
        <dbReference type="ARBA" id="ARBA00004635"/>
    </source>
</evidence>
<dbReference type="PIRSF" id="PIRSF002854">
    <property type="entry name" value="MetQ"/>
    <property type="match status" value="1"/>
</dbReference>
<dbReference type="AlphaFoldDB" id="A0A239TIL7"/>
<protein>
    <recommendedName>
        <fullName evidence="6">Lipoprotein</fullName>
    </recommendedName>
</protein>
<feature type="lipid moiety-binding region" description="S-diacylglycerol cysteine" evidence="7">
    <location>
        <position position="18"/>
    </location>
</feature>
<dbReference type="EMBL" id="BKAR01000031">
    <property type="protein sequence ID" value="GEP85476.1"/>
    <property type="molecule type" value="Genomic_DNA"/>
</dbReference>
<evidence type="ECO:0000256" key="6">
    <source>
        <dbReference type="PIRNR" id="PIRNR002854"/>
    </source>
</evidence>
<dbReference type="PANTHER" id="PTHR30429:SF3">
    <property type="entry name" value="LIPOPROTEIN"/>
    <property type="match status" value="1"/>
</dbReference>
<dbReference type="RefSeq" id="WP_095103141.1">
    <property type="nucleotide sequence ID" value="NZ_BKAR01000031.1"/>
</dbReference>
<evidence type="ECO:0000313" key="9">
    <source>
        <dbReference type="EMBL" id="GEP85476.1"/>
    </source>
</evidence>
<dbReference type="GO" id="GO:0016020">
    <property type="term" value="C:membrane"/>
    <property type="evidence" value="ECO:0007669"/>
    <property type="project" value="UniProtKB-SubCell"/>
</dbReference>
<proteinExistence type="inferred from homology"/>
<dbReference type="Proteomes" id="UP000321736">
    <property type="component" value="Unassembled WGS sequence"/>
</dbReference>
<sequence>MKKLLVLLMALVVVLAACGGNKKDDKTVTVGVASDDTKVWDKVKELAKKDGINVEIKKFSDYNVPNKALNDGDIDMNAFQHFAFLHEYEKANKGTHITPIRTTVFAPLGIYSKKIKDIKDLKKGAKVVIPNDVSNQARALKLLENAGYIKLSKDFGLKGSKKDIVENKKDLDIKAVDAQQTARSLDDVDIAVINNGVASKSGLDPKKDPIFLEKDNTNTSKPYINIIAVNDKDKDNKTYKKVAELYHSKEARKALKEDTKDGEKIVDLSQKEIKEITDSLK</sequence>
<feature type="signal peptide" evidence="8">
    <location>
        <begin position="1"/>
        <end position="19"/>
    </location>
</feature>
<organism evidence="9 10">
    <name type="scientific">Staphylococcus piscifermentans</name>
    <dbReference type="NCBI Taxonomy" id="70258"/>
    <lineage>
        <taxon>Bacteria</taxon>
        <taxon>Bacillati</taxon>
        <taxon>Bacillota</taxon>
        <taxon>Bacilli</taxon>
        <taxon>Bacillales</taxon>
        <taxon>Staphylococcaceae</taxon>
        <taxon>Staphylococcus</taxon>
    </lineage>
</organism>
<dbReference type="Pfam" id="PF03180">
    <property type="entry name" value="Lipoprotein_9"/>
    <property type="match status" value="1"/>
</dbReference>
<evidence type="ECO:0000256" key="4">
    <source>
        <dbReference type="ARBA" id="ARBA00023139"/>
    </source>
</evidence>
<keyword evidence="3" id="KW-0472">Membrane</keyword>
<keyword evidence="10" id="KW-1185">Reference proteome</keyword>
<gene>
    <name evidence="9" type="ORF">SPI02_20610</name>
</gene>
<keyword evidence="4" id="KW-0564">Palmitate</keyword>
<dbReference type="InterPro" id="IPR004872">
    <property type="entry name" value="Lipoprotein_NlpA"/>
</dbReference>
<keyword evidence="2 8" id="KW-0732">Signal</keyword>
<feature type="chain" id="PRO_5039407853" description="Lipoprotein" evidence="8">
    <location>
        <begin position="20"/>
        <end position="281"/>
    </location>
</feature>
<evidence type="ECO:0000313" key="10">
    <source>
        <dbReference type="Proteomes" id="UP000321736"/>
    </source>
</evidence>
<comment type="caution">
    <text evidence="9">The sequence shown here is derived from an EMBL/GenBank/DDBJ whole genome shotgun (WGS) entry which is preliminary data.</text>
</comment>
<comment type="subcellular location">
    <subcellularLocation>
        <location evidence="1">Membrane</location>
        <topology evidence="1">Lipid-anchor</topology>
    </subcellularLocation>
</comment>
<dbReference type="PROSITE" id="PS51257">
    <property type="entry name" value="PROKAR_LIPOPROTEIN"/>
    <property type="match status" value="1"/>
</dbReference>
<dbReference type="PANTHER" id="PTHR30429">
    <property type="entry name" value="D-METHIONINE-BINDING LIPOPROTEIN METQ"/>
    <property type="match status" value="1"/>
</dbReference>